<protein>
    <submittedName>
        <fullName evidence="3">Uncharacterized protein</fullName>
    </submittedName>
</protein>
<dbReference type="EMBL" id="JFFI01001983">
    <property type="protein sequence ID" value="KXH47298.1"/>
    <property type="molecule type" value="Genomic_DNA"/>
</dbReference>
<reference evidence="3 4" key="1">
    <citation type="submission" date="2014-02" db="EMBL/GenBank/DDBJ databases">
        <title>The genome sequence of Colletotrichum salicis CBS 607.94.</title>
        <authorList>
            <person name="Baroncelli R."/>
            <person name="Thon M.R."/>
        </authorList>
    </citation>
    <scope>NUCLEOTIDE SEQUENCE [LARGE SCALE GENOMIC DNA]</scope>
    <source>
        <strain evidence="3 4">CBS 607.94</strain>
    </source>
</reference>
<evidence type="ECO:0000256" key="1">
    <source>
        <dbReference type="SAM" id="MobiDB-lite"/>
    </source>
</evidence>
<feature type="region of interest" description="Disordered" evidence="1">
    <location>
        <begin position="1"/>
        <end position="34"/>
    </location>
</feature>
<keyword evidence="2" id="KW-0472">Membrane</keyword>
<name>A0A135TGN6_9PEZI</name>
<sequence length="202" mass="22563">MSDSSDDDDDGSDFGDQSGTDCESHGDTYDDSDMSTLLDWNGGSDWDALAGRFSLASTGGRSAPIRKKQSQRVQYQQQANHSVASPPTADIPELYLVDSQGNSRRYRLVPAEVEPCQEVKDPRQGLEYVEDSMNQSSQQSQVPRRHIHPRYFEGSIISTIESMEDSSEIRSAEYVIFFTSMLVVLVFVMVGFSTRLFLLPMP</sequence>
<keyword evidence="2" id="KW-0812">Transmembrane</keyword>
<feature type="transmembrane region" description="Helical" evidence="2">
    <location>
        <begin position="174"/>
        <end position="198"/>
    </location>
</feature>
<keyword evidence="4" id="KW-1185">Reference proteome</keyword>
<dbReference type="OrthoDB" id="4849802at2759"/>
<evidence type="ECO:0000313" key="4">
    <source>
        <dbReference type="Proteomes" id="UP000070121"/>
    </source>
</evidence>
<evidence type="ECO:0000256" key="2">
    <source>
        <dbReference type="SAM" id="Phobius"/>
    </source>
</evidence>
<dbReference type="AlphaFoldDB" id="A0A135TGN6"/>
<organism evidence="3 4">
    <name type="scientific">Colletotrichum salicis</name>
    <dbReference type="NCBI Taxonomy" id="1209931"/>
    <lineage>
        <taxon>Eukaryota</taxon>
        <taxon>Fungi</taxon>
        <taxon>Dikarya</taxon>
        <taxon>Ascomycota</taxon>
        <taxon>Pezizomycotina</taxon>
        <taxon>Sordariomycetes</taxon>
        <taxon>Hypocreomycetidae</taxon>
        <taxon>Glomerellales</taxon>
        <taxon>Glomerellaceae</taxon>
        <taxon>Colletotrichum</taxon>
        <taxon>Colletotrichum acutatum species complex</taxon>
    </lineage>
</organism>
<accession>A0A135TGN6</accession>
<proteinExistence type="predicted"/>
<feature type="compositionally biased region" description="Acidic residues" evidence="1">
    <location>
        <begin position="1"/>
        <end position="13"/>
    </location>
</feature>
<feature type="region of interest" description="Disordered" evidence="1">
    <location>
        <begin position="57"/>
        <end position="90"/>
    </location>
</feature>
<gene>
    <name evidence="3" type="ORF">CSAL01_03273</name>
</gene>
<comment type="caution">
    <text evidence="3">The sequence shown here is derived from an EMBL/GenBank/DDBJ whole genome shotgun (WGS) entry which is preliminary data.</text>
</comment>
<dbReference type="Proteomes" id="UP000070121">
    <property type="component" value="Unassembled WGS sequence"/>
</dbReference>
<evidence type="ECO:0000313" key="3">
    <source>
        <dbReference type="EMBL" id="KXH47298.1"/>
    </source>
</evidence>
<keyword evidence="2" id="KW-1133">Transmembrane helix</keyword>